<organism evidence="2 3">
    <name type="scientific">Arthrobacter deserti</name>
    <dbReference type="NCBI Taxonomy" id="1742687"/>
    <lineage>
        <taxon>Bacteria</taxon>
        <taxon>Bacillati</taxon>
        <taxon>Actinomycetota</taxon>
        <taxon>Actinomycetes</taxon>
        <taxon>Micrococcales</taxon>
        <taxon>Micrococcaceae</taxon>
        <taxon>Arthrobacter</taxon>
    </lineage>
</organism>
<reference evidence="2 3" key="1">
    <citation type="submission" date="2020-04" db="EMBL/GenBank/DDBJ databases">
        <authorList>
            <person name="Liu S."/>
        </authorList>
    </citation>
    <scope>NUCLEOTIDE SEQUENCE [LARGE SCALE GENOMIC DNA]</scope>
    <source>
        <strain evidence="2 3">CGMCC 1.15091</strain>
    </source>
</reference>
<comment type="caution">
    <text evidence="2">The sequence shown here is derived from an EMBL/GenBank/DDBJ whole genome shotgun (WGS) entry which is preliminary data.</text>
</comment>
<feature type="region of interest" description="Disordered" evidence="1">
    <location>
        <begin position="1"/>
        <end position="36"/>
    </location>
</feature>
<gene>
    <name evidence="2" type="ORF">HER39_13635</name>
</gene>
<dbReference type="Proteomes" id="UP000523795">
    <property type="component" value="Unassembled WGS sequence"/>
</dbReference>
<name>A0ABX1JRG6_9MICC</name>
<protein>
    <submittedName>
        <fullName evidence="2">Uncharacterized protein</fullName>
    </submittedName>
</protein>
<evidence type="ECO:0000313" key="2">
    <source>
        <dbReference type="EMBL" id="NKX51588.1"/>
    </source>
</evidence>
<evidence type="ECO:0000313" key="3">
    <source>
        <dbReference type="Proteomes" id="UP000523795"/>
    </source>
</evidence>
<accession>A0ABX1JRG6</accession>
<keyword evidence="3" id="KW-1185">Reference proteome</keyword>
<dbReference type="EMBL" id="JAAZSR010000260">
    <property type="protein sequence ID" value="NKX51588.1"/>
    <property type="molecule type" value="Genomic_DNA"/>
</dbReference>
<sequence>MAPQTGISRTEPVAPPGEAFSTLGVRVGQEPGRRDGSRARLFCGPAPGGQPLPWAASSPEAVLDRIRAWLEGLQQEAVPPGEAAR</sequence>
<proteinExistence type="predicted"/>
<evidence type="ECO:0000256" key="1">
    <source>
        <dbReference type="SAM" id="MobiDB-lite"/>
    </source>
</evidence>